<dbReference type="GO" id="GO:0008728">
    <property type="term" value="F:GTP diphosphokinase activity"/>
    <property type="evidence" value="ECO:0007669"/>
    <property type="project" value="UniProtKB-EC"/>
</dbReference>
<feature type="domain" description="HD" evidence="8">
    <location>
        <begin position="45"/>
        <end position="144"/>
    </location>
</feature>
<evidence type="ECO:0000256" key="4">
    <source>
        <dbReference type="ARBA" id="ARBA00032407"/>
    </source>
</evidence>
<dbReference type="CDD" id="cd04876">
    <property type="entry name" value="ACT_RelA-SpoT"/>
    <property type="match status" value="1"/>
</dbReference>
<dbReference type="CDD" id="cd01668">
    <property type="entry name" value="TGS_RSH"/>
    <property type="match status" value="1"/>
</dbReference>
<organism evidence="10 11">
    <name type="scientific">Caedimonas varicaedens</name>
    <dbReference type="NCBI Taxonomy" id="1629334"/>
    <lineage>
        <taxon>Bacteria</taxon>
        <taxon>Pseudomonadati</taxon>
        <taxon>Pseudomonadota</taxon>
        <taxon>Alphaproteobacteria</taxon>
        <taxon>Holosporales</taxon>
        <taxon>Caedimonadaceae</taxon>
        <taxon>Caedimonas</taxon>
    </lineage>
</organism>
<dbReference type="InterPro" id="IPR002912">
    <property type="entry name" value="ACT_dom"/>
</dbReference>
<evidence type="ECO:0000256" key="5">
    <source>
        <dbReference type="ARBA" id="ARBA00048244"/>
    </source>
</evidence>
<name>A0A0K8MB64_9PROT</name>
<dbReference type="PROSITE" id="PS51831">
    <property type="entry name" value="HD"/>
    <property type="match status" value="1"/>
</dbReference>
<comment type="function">
    <text evidence="6">In eubacteria ppGpp (guanosine 3'-diphosphate 5'-diphosphate) is a mediator of the stringent response that coordinates a variety of cellular activities in response to changes in nutritional abundance.</text>
</comment>
<evidence type="ECO:0000256" key="1">
    <source>
        <dbReference type="ARBA" id="ARBA00013251"/>
    </source>
</evidence>
<feature type="domain" description="ACT" evidence="7">
    <location>
        <begin position="638"/>
        <end position="712"/>
    </location>
</feature>
<dbReference type="CDD" id="cd00077">
    <property type="entry name" value="HDc"/>
    <property type="match status" value="1"/>
</dbReference>
<dbReference type="EC" id="2.7.6.5" evidence="1"/>
<dbReference type="OrthoDB" id="9805041at2"/>
<dbReference type="InterPro" id="IPR045600">
    <property type="entry name" value="RelA/SpoT_AH_RIS"/>
</dbReference>
<dbReference type="SMART" id="SM00471">
    <property type="entry name" value="HDc"/>
    <property type="match status" value="1"/>
</dbReference>
<dbReference type="AlphaFoldDB" id="A0A0K8MB64"/>
<dbReference type="InterPro" id="IPR004811">
    <property type="entry name" value="RelA/Spo_fam"/>
</dbReference>
<dbReference type="FunFam" id="1.10.3210.10:FF:000001">
    <property type="entry name" value="GTP pyrophosphokinase RelA"/>
    <property type="match status" value="1"/>
</dbReference>
<dbReference type="GO" id="GO:0015969">
    <property type="term" value="P:guanosine tetraphosphate metabolic process"/>
    <property type="evidence" value="ECO:0007669"/>
    <property type="project" value="InterPro"/>
</dbReference>
<evidence type="ECO:0000313" key="10">
    <source>
        <dbReference type="EMBL" id="GAO97765.1"/>
    </source>
</evidence>
<reference evidence="10 11" key="1">
    <citation type="submission" date="2015-03" db="EMBL/GenBank/DDBJ databases">
        <title>Caedibacter varicaedens, whole genome shotgun sequence.</title>
        <authorList>
            <person name="Suzuki H."/>
            <person name="Dapper A.L."/>
            <person name="Gibson A.K."/>
            <person name="Jackson C."/>
            <person name="Lee H."/>
            <person name="Pejaver V.R."/>
            <person name="Doak T."/>
            <person name="Lynch M."/>
        </authorList>
    </citation>
    <scope>NUCLEOTIDE SEQUENCE [LARGE SCALE GENOMIC DNA]</scope>
</reference>
<dbReference type="Pfam" id="PF13291">
    <property type="entry name" value="ACT_4"/>
    <property type="match status" value="1"/>
</dbReference>
<dbReference type="Pfam" id="PF13328">
    <property type="entry name" value="HD_4"/>
    <property type="match status" value="1"/>
</dbReference>
<dbReference type="Pfam" id="PF02824">
    <property type="entry name" value="TGS"/>
    <property type="match status" value="1"/>
</dbReference>
<accession>A0A0K8MB64</accession>
<dbReference type="GO" id="GO:0016301">
    <property type="term" value="F:kinase activity"/>
    <property type="evidence" value="ECO:0007669"/>
    <property type="project" value="UniProtKB-KW"/>
</dbReference>
<keyword evidence="10" id="KW-0808">Transferase</keyword>
<dbReference type="Gene3D" id="3.10.20.30">
    <property type="match status" value="1"/>
</dbReference>
<evidence type="ECO:0000256" key="6">
    <source>
        <dbReference type="RuleBase" id="RU003847"/>
    </source>
</evidence>
<evidence type="ECO:0000313" key="11">
    <source>
        <dbReference type="Proteomes" id="UP000036771"/>
    </source>
</evidence>
<dbReference type="Gene3D" id="3.30.70.260">
    <property type="match status" value="1"/>
</dbReference>
<dbReference type="InterPro" id="IPR004095">
    <property type="entry name" value="TGS"/>
</dbReference>
<dbReference type="PROSITE" id="PS51671">
    <property type="entry name" value="ACT"/>
    <property type="match status" value="1"/>
</dbReference>
<dbReference type="InterPro" id="IPR043519">
    <property type="entry name" value="NT_sf"/>
</dbReference>
<proteinExistence type="inferred from homology"/>
<dbReference type="SUPFAM" id="SSF109604">
    <property type="entry name" value="HD-domain/PDEase-like"/>
    <property type="match status" value="1"/>
</dbReference>
<dbReference type="Gene3D" id="3.30.460.10">
    <property type="entry name" value="Beta Polymerase, domain 2"/>
    <property type="match status" value="1"/>
</dbReference>
<dbReference type="SUPFAM" id="SSF55021">
    <property type="entry name" value="ACT-like"/>
    <property type="match status" value="1"/>
</dbReference>
<dbReference type="InterPro" id="IPR033655">
    <property type="entry name" value="TGS_RelA/SpoT"/>
</dbReference>
<dbReference type="InterPro" id="IPR012675">
    <property type="entry name" value="Beta-grasp_dom_sf"/>
</dbReference>
<protein>
    <recommendedName>
        <fullName evidence="2">GTP pyrophosphokinase rsh</fullName>
        <ecNumber evidence="1">2.7.6.5</ecNumber>
    </recommendedName>
    <alternativeName>
        <fullName evidence="4">(p)ppGpp synthase</fullName>
    </alternativeName>
    <alternativeName>
        <fullName evidence="3">ATP:GTP 3'-pyrophosphotransferase</fullName>
    </alternativeName>
</protein>
<dbReference type="GO" id="GO:0015949">
    <property type="term" value="P:nucleobase-containing small molecule interconversion"/>
    <property type="evidence" value="ECO:0007669"/>
    <property type="project" value="UniProtKB-ARBA"/>
</dbReference>
<dbReference type="PANTHER" id="PTHR21262">
    <property type="entry name" value="GUANOSINE-3',5'-BIS DIPHOSPHATE 3'-PYROPHOSPHOHYDROLASE"/>
    <property type="match status" value="1"/>
</dbReference>
<dbReference type="InterPro" id="IPR012676">
    <property type="entry name" value="TGS-like"/>
</dbReference>
<evidence type="ECO:0000259" key="8">
    <source>
        <dbReference type="PROSITE" id="PS51831"/>
    </source>
</evidence>
<evidence type="ECO:0000256" key="3">
    <source>
        <dbReference type="ARBA" id="ARBA00029754"/>
    </source>
</evidence>
<dbReference type="SMART" id="SM00954">
    <property type="entry name" value="RelA_SpoT"/>
    <property type="match status" value="1"/>
</dbReference>
<feature type="domain" description="TGS" evidence="9">
    <location>
        <begin position="380"/>
        <end position="445"/>
    </location>
</feature>
<dbReference type="Pfam" id="PF04607">
    <property type="entry name" value="RelA_SpoT"/>
    <property type="match status" value="1"/>
</dbReference>
<dbReference type="GO" id="GO:0042594">
    <property type="term" value="P:response to starvation"/>
    <property type="evidence" value="ECO:0007669"/>
    <property type="project" value="TreeGrafter"/>
</dbReference>
<dbReference type="Gene3D" id="1.10.3210.10">
    <property type="entry name" value="Hypothetical protein af1432"/>
    <property type="match status" value="1"/>
</dbReference>
<dbReference type="SUPFAM" id="SSF81271">
    <property type="entry name" value="TGS-like"/>
    <property type="match status" value="1"/>
</dbReference>
<comment type="caution">
    <text evidence="10">The sequence shown here is derived from an EMBL/GenBank/DDBJ whole genome shotgun (WGS) entry which is preliminary data.</text>
</comment>
<dbReference type="PROSITE" id="PS51880">
    <property type="entry name" value="TGS"/>
    <property type="match status" value="1"/>
</dbReference>
<dbReference type="Pfam" id="PF19296">
    <property type="entry name" value="RelA_AH_RIS"/>
    <property type="match status" value="1"/>
</dbReference>
<dbReference type="FunFam" id="3.10.20.30:FF:000002">
    <property type="entry name" value="GTP pyrophosphokinase (RelA/SpoT)"/>
    <property type="match status" value="1"/>
</dbReference>
<dbReference type="GO" id="GO:0008893">
    <property type="term" value="F:guanosine-3',5'-bis(diphosphate) 3'-diphosphatase activity"/>
    <property type="evidence" value="ECO:0007669"/>
    <property type="project" value="TreeGrafter"/>
</dbReference>
<dbReference type="InterPro" id="IPR003607">
    <property type="entry name" value="HD/PDEase_dom"/>
</dbReference>
<dbReference type="PANTHER" id="PTHR21262:SF36">
    <property type="entry name" value="BIFUNCTIONAL (P)PPGPP SYNTHASE_HYDROLASE SPOT"/>
    <property type="match status" value="1"/>
</dbReference>
<dbReference type="Proteomes" id="UP000036771">
    <property type="component" value="Unassembled WGS sequence"/>
</dbReference>
<dbReference type="SUPFAM" id="SSF81301">
    <property type="entry name" value="Nucleotidyltransferase"/>
    <property type="match status" value="1"/>
</dbReference>
<dbReference type="FunFam" id="3.30.460.10:FF:000001">
    <property type="entry name" value="GTP pyrophosphokinase RelA"/>
    <property type="match status" value="1"/>
</dbReference>
<keyword evidence="10" id="KW-0418">Kinase</keyword>
<dbReference type="InterPro" id="IPR007685">
    <property type="entry name" value="RelA_SpoT"/>
</dbReference>
<dbReference type="InterPro" id="IPR045865">
    <property type="entry name" value="ACT-like_dom_sf"/>
</dbReference>
<dbReference type="InterPro" id="IPR006674">
    <property type="entry name" value="HD_domain"/>
</dbReference>
<gene>
    <name evidence="10" type="primary">rsh</name>
    <name evidence="10" type="ORF">Cva_00405</name>
</gene>
<comment type="similarity">
    <text evidence="6">Belongs to the relA/spoT family.</text>
</comment>
<evidence type="ECO:0000259" key="9">
    <source>
        <dbReference type="PROSITE" id="PS51880"/>
    </source>
</evidence>
<dbReference type="GO" id="GO:0005886">
    <property type="term" value="C:plasma membrane"/>
    <property type="evidence" value="ECO:0007669"/>
    <property type="project" value="TreeGrafter"/>
</dbReference>
<dbReference type="STRING" id="1629334.Cva_00405"/>
<evidence type="ECO:0000256" key="2">
    <source>
        <dbReference type="ARBA" id="ARBA00014315"/>
    </source>
</evidence>
<comment type="catalytic activity">
    <reaction evidence="5">
        <text>GTP + ATP = guanosine 3'-diphosphate 5'-triphosphate + AMP</text>
        <dbReference type="Rhea" id="RHEA:22088"/>
        <dbReference type="ChEBI" id="CHEBI:30616"/>
        <dbReference type="ChEBI" id="CHEBI:37565"/>
        <dbReference type="ChEBI" id="CHEBI:142410"/>
        <dbReference type="ChEBI" id="CHEBI:456215"/>
        <dbReference type="EC" id="2.7.6.5"/>
    </reaction>
</comment>
<sequence>MIRQFELVEKVKSYDPTADEEALNRAYVFSMRAHGAQKRASGDLYFSHPLEVANILAEMKLDDATIITALLHDTVEDTTATLDEIRKLFGHEIANLVNGVTKLTQLELQSNSTKQAENFRKLVLAMSNDLRVLLIKLADRVHNMRTLSYFTSEEKRKRIARETLEIYAPLAERIGIHHFKDELDDLAFKELNNDARESILTRLHYLEQEGGRNIVENIITELGELFKENNLSVNIAGRVKSPYSIWNKMRRKNVAFEQLSDIMAFRLLVDNVAECYQALGIIHNAYPVVPGRFKDFISTPKPNNYQSLHTSVIGPHKQRIEIQIRTYGMHQIAEYGVAAHWQYKEGVKSSKMDYPWLKSLLEILEHASGPEEFLEHTKLEMFQDQVFCFTPAGELIPLPRGATPIDFAYAIHSEVGNHCVGVKINGRMAPLRTPLHNGDQIEITTSKSQTPSPSWERFVGTGKARANIRKFIRTQQRSQFIDLGRSILHKSFLHEKLEFSEKSLERIFEKYKIHSAEDVYALVGEGQITSYEVIRNLYPDFQTKEIPFTPETMRLSKKPRDKESAVSIKGLIPGMAIHYARCCHPLPGDQIIGIVMTGTGVTIHTINCDNLKNYAEEPERWIDVTWDQTESQNVHTGRLLITVANKTNALATITTIISKQNANIINLKIAHRSELLSEFIIDIEVHDTEHLENLIANLRMNSVVNAVERSRG</sequence>
<evidence type="ECO:0000259" key="7">
    <source>
        <dbReference type="PROSITE" id="PS51671"/>
    </source>
</evidence>
<dbReference type="NCBIfam" id="TIGR00691">
    <property type="entry name" value="spoT_relA"/>
    <property type="match status" value="1"/>
</dbReference>
<dbReference type="EMBL" id="BBVC01000016">
    <property type="protein sequence ID" value="GAO97765.1"/>
    <property type="molecule type" value="Genomic_DNA"/>
</dbReference>
<dbReference type="CDD" id="cd05399">
    <property type="entry name" value="NT_Rel-Spo_like"/>
    <property type="match status" value="1"/>
</dbReference>
<keyword evidence="11" id="KW-1185">Reference proteome</keyword>